<reference evidence="1" key="1">
    <citation type="submission" date="2024-09" db="EMBL/GenBank/DDBJ databases">
        <title>Black Yeasts Isolated from many extreme environments.</title>
        <authorList>
            <person name="Coleine C."/>
            <person name="Stajich J.E."/>
            <person name="Selbmann L."/>
        </authorList>
    </citation>
    <scope>NUCLEOTIDE SEQUENCE</scope>
    <source>
        <strain evidence="1">CCFEE 5737</strain>
    </source>
</reference>
<gene>
    <name evidence="1" type="ORF">LTS18_007151</name>
</gene>
<organism evidence="1 2">
    <name type="scientific">Coniosporium uncinatum</name>
    <dbReference type="NCBI Taxonomy" id="93489"/>
    <lineage>
        <taxon>Eukaryota</taxon>
        <taxon>Fungi</taxon>
        <taxon>Dikarya</taxon>
        <taxon>Ascomycota</taxon>
        <taxon>Pezizomycotina</taxon>
        <taxon>Dothideomycetes</taxon>
        <taxon>Dothideomycetes incertae sedis</taxon>
        <taxon>Coniosporium</taxon>
    </lineage>
</organism>
<comment type="caution">
    <text evidence="1">The sequence shown here is derived from an EMBL/GenBank/DDBJ whole genome shotgun (WGS) entry which is preliminary data.</text>
</comment>
<accession>A0ACC3D3G3</accession>
<dbReference type="EMBL" id="JAWDJW010008110">
    <property type="protein sequence ID" value="KAK3061042.1"/>
    <property type="molecule type" value="Genomic_DNA"/>
</dbReference>
<dbReference type="Proteomes" id="UP001186974">
    <property type="component" value="Unassembled WGS sequence"/>
</dbReference>
<keyword evidence="2" id="KW-1185">Reference proteome</keyword>
<protein>
    <submittedName>
        <fullName evidence="1">Uncharacterized protein</fullName>
    </submittedName>
</protein>
<sequence>VSKTLYTSQSLQLQQAVAMGLGDYFAPGKAAKKRPSKSLDNNASLEVPKPLEMVQTPNVPSFSPMSPGQTSPMFNPGTPKGAWSQYTTPHGSAGPSRAASIYPVGDFRNQTMEEINDIKCDVMVNWLHSQQEEKLWTAGEYEEGVVLKKSRGMYTCAPADLSDEQDGFFHAVQELNVRVRRPKQFGCRTSS</sequence>
<evidence type="ECO:0000313" key="1">
    <source>
        <dbReference type="EMBL" id="KAK3061042.1"/>
    </source>
</evidence>
<proteinExistence type="predicted"/>
<evidence type="ECO:0000313" key="2">
    <source>
        <dbReference type="Proteomes" id="UP001186974"/>
    </source>
</evidence>
<feature type="non-terminal residue" evidence="1">
    <location>
        <position position="1"/>
    </location>
</feature>
<name>A0ACC3D3G3_9PEZI</name>